<feature type="transmembrane region" description="Helical" evidence="11">
    <location>
        <begin position="232"/>
        <end position="248"/>
    </location>
</feature>
<keyword evidence="3 11" id="KW-0050">Antiport</keyword>
<dbReference type="InterPro" id="IPR023171">
    <property type="entry name" value="Na/H_antiporter_dom_sf"/>
</dbReference>
<comment type="function">
    <text evidence="11">Na(+)/H(+) antiporter that extrudes sodium in exchange for external protons.</text>
</comment>
<keyword evidence="6 11" id="KW-1133">Transmembrane helix</keyword>
<keyword evidence="2 11" id="KW-0813">Transport</keyword>
<organism evidence="12 13">
    <name type="scientific">Arcanobacterium buesumense</name>
    <dbReference type="NCBI Taxonomy" id="2722751"/>
    <lineage>
        <taxon>Bacteria</taxon>
        <taxon>Bacillati</taxon>
        <taxon>Actinomycetota</taxon>
        <taxon>Actinomycetes</taxon>
        <taxon>Actinomycetales</taxon>
        <taxon>Actinomycetaceae</taxon>
        <taxon>Arcanobacterium</taxon>
    </lineage>
</organism>
<comment type="similarity">
    <text evidence="11">Belongs to the NhaA Na(+)/H(+) (TC 2.A.33) antiporter family.</text>
</comment>
<evidence type="ECO:0000256" key="7">
    <source>
        <dbReference type="ARBA" id="ARBA00023053"/>
    </source>
</evidence>
<feature type="transmembrane region" description="Helical" evidence="11">
    <location>
        <begin position="38"/>
        <end position="55"/>
    </location>
</feature>
<sequence>MKRDTVTEPQPSKLRTILSYGSYAEHVRIGGILRKETTGGIALMIAAVIAIVWANSPWSEAYLNLRDTTLSIDSLHLHLSVGHWAADGLLAIFFFLVGLELKQEFAIGDLRSPSRAIVPVVAAIGGVIVPAGIYAAINWGHPETIQGWAIPTATDIAFAVAVLAIIGSHLPSPLRLFLLTLAVVDDLIAITIIAIFYTNEVHALYLALFVIPVMIFAFLVRRFHIFWVKNRWASWLILFPVALTAWYFLHEAGIHATIAGVVLGFVVPVSLDSTTAQTALAHHRPEVTGHGSHNPGLVSMFEHGIRPLSSGFAVPVFAFFSAGVAIGGWDGLLNSLSSPVALGIIVGLVLGKPIGIVLSTFLLTKLTRANLDSSITWFDTIGVGFLAGIGFTVSLLVGELSFGLGDANNDAAKVGILLASVLAALLAVLILTPRNRYYKELEKEKLRDEDGDGIPDVFEISR</sequence>
<evidence type="ECO:0000256" key="10">
    <source>
        <dbReference type="ARBA" id="ARBA00023201"/>
    </source>
</evidence>
<keyword evidence="7 11" id="KW-0915">Sodium</keyword>
<keyword evidence="4 11" id="KW-1003">Cell membrane</keyword>
<dbReference type="PANTHER" id="PTHR30341:SF0">
    <property type="entry name" value="NA(+)_H(+) ANTIPORTER NHAA"/>
    <property type="match status" value="1"/>
</dbReference>
<evidence type="ECO:0000313" key="12">
    <source>
        <dbReference type="EMBL" id="QJC21443.1"/>
    </source>
</evidence>
<dbReference type="Proteomes" id="UP000502298">
    <property type="component" value="Chromosome"/>
</dbReference>
<dbReference type="Pfam" id="PF06965">
    <property type="entry name" value="Na_H_antiport_1"/>
    <property type="match status" value="1"/>
</dbReference>
<feature type="transmembrane region" description="Helical" evidence="11">
    <location>
        <begin position="203"/>
        <end position="220"/>
    </location>
</feature>
<keyword evidence="10 11" id="KW-0739">Sodium transport</keyword>
<keyword evidence="5 11" id="KW-0812">Transmembrane</keyword>
<accession>A0A6H2EKC2</accession>
<evidence type="ECO:0000256" key="11">
    <source>
        <dbReference type="HAMAP-Rule" id="MF_01844"/>
    </source>
</evidence>
<evidence type="ECO:0000256" key="2">
    <source>
        <dbReference type="ARBA" id="ARBA00022448"/>
    </source>
</evidence>
<comment type="subcellular location">
    <subcellularLocation>
        <location evidence="1">Cell inner membrane</location>
        <topology evidence="1">Multi-pass membrane protein</topology>
    </subcellularLocation>
    <subcellularLocation>
        <location evidence="11">Cell membrane</location>
        <topology evidence="11">Multi-pass membrane protein</topology>
    </subcellularLocation>
</comment>
<feature type="transmembrane region" description="Helical" evidence="11">
    <location>
        <begin position="308"/>
        <end position="329"/>
    </location>
</feature>
<keyword evidence="9 11" id="KW-0472">Membrane</keyword>
<reference evidence="12 13" key="1">
    <citation type="submission" date="2020-03" db="EMBL/GenBank/DDBJ databases">
        <title>Complete genome of Arcanobacterium buesumensis sp. nov. strain 2701.</title>
        <authorList>
            <person name="Borowiak M."/>
            <person name="Alssahen M."/>
            <person name="Laemmler C."/>
            <person name="Malorny B."/>
            <person name="Hassan A."/>
            <person name="Prenger-Berninghoff E."/>
            <person name="Ploetz M."/>
            <person name="Abdulmawjood A."/>
        </authorList>
    </citation>
    <scope>NUCLEOTIDE SEQUENCE [LARGE SCALE GENOMIC DNA]</scope>
    <source>
        <strain evidence="12 13">2701</strain>
    </source>
</reference>
<evidence type="ECO:0000256" key="4">
    <source>
        <dbReference type="ARBA" id="ARBA00022475"/>
    </source>
</evidence>
<evidence type="ECO:0000256" key="5">
    <source>
        <dbReference type="ARBA" id="ARBA00022692"/>
    </source>
</evidence>
<evidence type="ECO:0000256" key="8">
    <source>
        <dbReference type="ARBA" id="ARBA00023065"/>
    </source>
</evidence>
<feature type="transmembrane region" description="Helical" evidence="11">
    <location>
        <begin position="375"/>
        <end position="397"/>
    </location>
</feature>
<dbReference type="KEGG" id="arca:HC352_02190"/>
<proteinExistence type="inferred from homology"/>
<feature type="transmembrane region" description="Helical" evidence="11">
    <location>
        <begin position="254"/>
        <end position="271"/>
    </location>
</feature>
<evidence type="ECO:0000256" key="1">
    <source>
        <dbReference type="ARBA" id="ARBA00004429"/>
    </source>
</evidence>
<name>A0A6H2EKC2_9ACTO</name>
<evidence type="ECO:0000313" key="13">
    <source>
        <dbReference type="Proteomes" id="UP000502298"/>
    </source>
</evidence>
<dbReference type="InterPro" id="IPR004670">
    <property type="entry name" value="NhaA"/>
</dbReference>
<dbReference type="HAMAP" id="MF_01844">
    <property type="entry name" value="NhaA"/>
    <property type="match status" value="1"/>
</dbReference>
<feature type="transmembrane region" description="Helical" evidence="11">
    <location>
        <begin position="341"/>
        <end position="363"/>
    </location>
</feature>
<feature type="transmembrane region" description="Helical" evidence="11">
    <location>
        <begin position="117"/>
        <end position="137"/>
    </location>
</feature>
<dbReference type="NCBIfam" id="TIGR00773">
    <property type="entry name" value="NhaA"/>
    <property type="match status" value="1"/>
</dbReference>
<dbReference type="GO" id="GO:0015385">
    <property type="term" value="F:sodium:proton antiporter activity"/>
    <property type="evidence" value="ECO:0007669"/>
    <property type="project" value="UniProtKB-UniRule"/>
</dbReference>
<gene>
    <name evidence="11 12" type="primary">nhaA</name>
    <name evidence="12" type="ORF">HC352_02190</name>
</gene>
<dbReference type="Gene3D" id="1.20.1530.10">
    <property type="entry name" value="Na+/H+ antiporter like domain"/>
    <property type="match status" value="1"/>
</dbReference>
<feature type="transmembrane region" description="Helical" evidence="11">
    <location>
        <begin position="412"/>
        <end position="431"/>
    </location>
</feature>
<evidence type="ECO:0000256" key="6">
    <source>
        <dbReference type="ARBA" id="ARBA00022989"/>
    </source>
</evidence>
<evidence type="ECO:0000256" key="9">
    <source>
        <dbReference type="ARBA" id="ARBA00023136"/>
    </source>
</evidence>
<feature type="transmembrane region" description="Helical" evidence="11">
    <location>
        <begin position="149"/>
        <end position="169"/>
    </location>
</feature>
<comment type="catalytic activity">
    <reaction evidence="11">
        <text>Na(+)(in) + 2 H(+)(out) = Na(+)(out) + 2 H(+)(in)</text>
        <dbReference type="Rhea" id="RHEA:29251"/>
        <dbReference type="ChEBI" id="CHEBI:15378"/>
        <dbReference type="ChEBI" id="CHEBI:29101"/>
    </reaction>
</comment>
<dbReference type="PANTHER" id="PTHR30341">
    <property type="entry name" value="SODIUM ION/PROTON ANTIPORTER NHAA-RELATED"/>
    <property type="match status" value="1"/>
</dbReference>
<feature type="transmembrane region" description="Helical" evidence="11">
    <location>
        <begin position="176"/>
        <end position="197"/>
    </location>
</feature>
<dbReference type="EMBL" id="CP050804">
    <property type="protein sequence ID" value="QJC21443.1"/>
    <property type="molecule type" value="Genomic_DNA"/>
</dbReference>
<protein>
    <recommendedName>
        <fullName evidence="11">Na(+)/H(+) antiporter NhaA</fullName>
    </recommendedName>
    <alternativeName>
        <fullName evidence="11">Sodium/proton antiporter NhaA</fullName>
    </alternativeName>
</protein>
<keyword evidence="8 11" id="KW-0406">Ion transport</keyword>
<dbReference type="GO" id="GO:0005886">
    <property type="term" value="C:plasma membrane"/>
    <property type="evidence" value="ECO:0007669"/>
    <property type="project" value="UniProtKB-SubCell"/>
</dbReference>
<dbReference type="AlphaFoldDB" id="A0A6H2EKC2"/>
<feature type="transmembrane region" description="Helical" evidence="11">
    <location>
        <begin position="75"/>
        <end position="97"/>
    </location>
</feature>
<dbReference type="GO" id="GO:0006885">
    <property type="term" value="P:regulation of pH"/>
    <property type="evidence" value="ECO:0007669"/>
    <property type="project" value="UniProtKB-UniRule"/>
</dbReference>
<keyword evidence="13" id="KW-1185">Reference proteome</keyword>
<evidence type="ECO:0000256" key="3">
    <source>
        <dbReference type="ARBA" id="ARBA00022449"/>
    </source>
</evidence>